<keyword evidence="10 14" id="KW-0547">Nucleotide-binding</keyword>
<keyword evidence="13 14" id="KW-0342">GTP-binding</keyword>
<keyword evidence="11 14" id="KW-0418">Kinase</keyword>
<sequence length="173" mass="18499">MQSRHILVLGGAASGKSAFAETLAEKSGKPLIYLATALAFDPEMRHKIDRHIARRGDVWTTVEAPLDLVPALGSLSSRQGCLLDCATMWLSNLMLAEKDINSAQTALIDAIRACAAELVIVSNEVGQGIVPENSLARRFRDAQGRLNIALAAECDIVVQVIAGLPRVLKGSLE</sequence>
<organism evidence="15 16">
    <name type="scientific">Sedimentitalea todarodis</name>
    <dbReference type="NCBI Taxonomy" id="1631240"/>
    <lineage>
        <taxon>Bacteria</taxon>
        <taxon>Pseudomonadati</taxon>
        <taxon>Pseudomonadota</taxon>
        <taxon>Alphaproteobacteria</taxon>
        <taxon>Rhodobacterales</taxon>
        <taxon>Paracoccaceae</taxon>
        <taxon>Sedimentitalea</taxon>
    </lineage>
</organism>
<evidence type="ECO:0000256" key="5">
    <source>
        <dbReference type="ARBA" id="ARBA00004692"/>
    </source>
</evidence>
<evidence type="ECO:0000313" key="16">
    <source>
        <dbReference type="Proteomes" id="UP001255416"/>
    </source>
</evidence>
<evidence type="ECO:0000256" key="7">
    <source>
        <dbReference type="ARBA" id="ARBA00007490"/>
    </source>
</evidence>
<evidence type="ECO:0000256" key="10">
    <source>
        <dbReference type="ARBA" id="ARBA00022741"/>
    </source>
</evidence>
<protein>
    <recommendedName>
        <fullName evidence="14">Bifunctional adenosylcobalamin biosynthesis protein</fullName>
        <ecNumber evidence="14">2.7.1.156</ecNumber>
        <ecNumber evidence="14">2.7.7.62</ecNumber>
    </recommendedName>
</protein>
<dbReference type="GO" id="GO:0008820">
    <property type="term" value="F:cobinamide phosphate guanylyltransferase activity"/>
    <property type="evidence" value="ECO:0007669"/>
    <property type="project" value="UniProtKB-EC"/>
</dbReference>
<dbReference type="Proteomes" id="UP001255416">
    <property type="component" value="Unassembled WGS sequence"/>
</dbReference>
<dbReference type="EC" id="2.7.7.62" evidence="14"/>
<evidence type="ECO:0000256" key="11">
    <source>
        <dbReference type="ARBA" id="ARBA00022777"/>
    </source>
</evidence>
<dbReference type="CDD" id="cd00544">
    <property type="entry name" value="CobU"/>
    <property type="match status" value="1"/>
</dbReference>
<evidence type="ECO:0000256" key="8">
    <source>
        <dbReference type="ARBA" id="ARBA00022573"/>
    </source>
</evidence>
<dbReference type="RefSeq" id="WP_316777551.1">
    <property type="nucleotide sequence ID" value="NZ_JASMWN010000011.1"/>
</dbReference>
<keyword evidence="8 14" id="KW-0169">Cobalamin biosynthesis</keyword>
<dbReference type="Pfam" id="PF02283">
    <property type="entry name" value="CobU"/>
    <property type="match status" value="1"/>
</dbReference>
<dbReference type="GO" id="GO:0043752">
    <property type="term" value="F:adenosylcobinamide kinase activity"/>
    <property type="evidence" value="ECO:0007669"/>
    <property type="project" value="UniProtKB-EC"/>
</dbReference>
<evidence type="ECO:0000256" key="2">
    <source>
        <dbReference type="ARBA" id="ARBA00000711"/>
    </source>
</evidence>
<keyword evidence="9 14" id="KW-0808">Transferase</keyword>
<evidence type="ECO:0000313" key="15">
    <source>
        <dbReference type="EMBL" id="MDU9005001.1"/>
    </source>
</evidence>
<dbReference type="PANTHER" id="PTHR34848:SF1">
    <property type="entry name" value="BIFUNCTIONAL ADENOSYLCOBALAMIN BIOSYNTHESIS PROTEIN COBU"/>
    <property type="match status" value="1"/>
</dbReference>
<accession>A0ABU3VFP2</accession>
<dbReference type="SUPFAM" id="SSF52540">
    <property type="entry name" value="P-loop containing nucleoside triphosphate hydrolases"/>
    <property type="match status" value="1"/>
</dbReference>
<dbReference type="InterPro" id="IPR003203">
    <property type="entry name" value="CobU/CobP"/>
</dbReference>
<evidence type="ECO:0000256" key="4">
    <source>
        <dbReference type="ARBA" id="ARBA00003889"/>
    </source>
</evidence>
<evidence type="ECO:0000256" key="14">
    <source>
        <dbReference type="PIRNR" id="PIRNR006135"/>
    </source>
</evidence>
<proteinExistence type="inferred from homology"/>
<dbReference type="Gene3D" id="3.40.50.300">
    <property type="entry name" value="P-loop containing nucleotide triphosphate hydrolases"/>
    <property type="match status" value="1"/>
</dbReference>
<keyword evidence="16" id="KW-1185">Reference proteome</keyword>
<keyword evidence="12 14" id="KW-0067">ATP-binding</keyword>
<comment type="similarity">
    <text evidence="7 14">Belongs to the CobU/CobP family.</text>
</comment>
<reference evidence="16" key="1">
    <citation type="submission" date="2023-05" db="EMBL/GenBank/DDBJ databases">
        <title>Sedimentitalea sp. nov. JM2-8.</title>
        <authorList>
            <person name="Huang J."/>
        </authorList>
    </citation>
    <scope>NUCLEOTIDE SEQUENCE [LARGE SCALE GENOMIC DNA]</scope>
    <source>
        <strain evidence="16">KHS03</strain>
    </source>
</reference>
<comment type="pathway">
    <text evidence="6 14">Cofactor biosynthesis; adenosylcobalamin biosynthesis; adenosylcobalamin from cob(II)yrinate a,c-diamide: step 5/7.</text>
</comment>
<evidence type="ECO:0000256" key="12">
    <source>
        <dbReference type="ARBA" id="ARBA00022840"/>
    </source>
</evidence>
<comment type="catalytic activity">
    <reaction evidence="3">
        <text>adenosylcob(III)inamide + GTP = adenosylcob(III)inamide phosphate + GDP + H(+)</text>
        <dbReference type="Rhea" id="RHEA:15765"/>
        <dbReference type="ChEBI" id="CHEBI:2480"/>
        <dbReference type="ChEBI" id="CHEBI:15378"/>
        <dbReference type="ChEBI" id="CHEBI:37565"/>
        <dbReference type="ChEBI" id="CHEBI:58189"/>
        <dbReference type="ChEBI" id="CHEBI:58502"/>
        <dbReference type="EC" id="2.7.1.156"/>
    </reaction>
</comment>
<evidence type="ECO:0000256" key="6">
    <source>
        <dbReference type="ARBA" id="ARBA00005159"/>
    </source>
</evidence>
<comment type="catalytic activity">
    <reaction evidence="1 14">
        <text>adenosylcob(III)inamide + ATP = adenosylcob(III)inamide phosphate + ADP + H(+)</text>
        <dbReference type="Rhea" id="RHEA:15769"/>
        <dbReference type="ChEBI" id="CHEBI:2480"/>
        <dbReference type="ChEBI" id="CHEBI:15378"/>
        <dbReference type="ChEBI" id="CHEBI:30616"/>
        <dbReference type="ChEBI" id="CHEBI:58502"/>
        <dbReference type="ChEBI" id="CHEBI:456216"/>
        <dbReference type="EC" id="2.7.1.156"/>
    </reaction>
</comment>
<comment type="catalytic activity">
    <reaction evidence="2 14">
        <text>adenosylcob(III)inamide phosphate + GTP + H(+) = adenosylcob(III)inamide-GDP + diphosphate</text>
        <dbReference type="Rhea" id="RHEA:22712"/>
        <dbReference type="ChEBI" id="CHEBI:15378"/>
        <dbReference type="ChEBI" id="CHEBI:33019"/>
        <dbReference type="ChEBI" id="CHEBI:37565"/>
        <dbReference type="ChEBI" id="CHEBI:58502"/>
        <dbReference type="ChEBI" id="CHEBI:60487"/>
        <dbReference type="EC" id="2.7.7.62"/>
    </reaction>
</comment>
<dbReference type="PANTHER" id="PTHR34848">
    <property type="match status" value="1"/>
</dbReference>
<dbReference type="InterPro" id="IPR027417">
    <property type="entry name" value="P-loop_NTPase"/>
</dbReference>
<evidence type="ECO:0000256" key="9">
    <source>
        <dbReference type="ARBA" id="ARBA00022679"/>
    </source>
</evidence>
<evidence type="ECO:0000256" key="13">
    <source>
        <dbReference type="ARBA" id="ARBA00023134"/>
    </source>
</evidence>
<dbReference type="EMBL" id="JASMWN010000011">
    <property type="protein sequence ID" value="MDU9005001.1"/>
    <property type="molecule type" value="Genomic_DNA"/>
</dbReference>
<dbReference type="PIRSF" id="PIRSF006135">
    <property type="entry name" value="CobU"/>
    <property type="match status" value="1"/>
</dbReference>
<evidence type="ECO:0000256" key="3">
    <source>
        <dbReference type="ARBA" id="ARBA00001522"/>
    </source>
</evidence>
<evidence type="ECO:0000256" key="1">
    <source>
        <dbReference type="ARBA" id="ARBA00000312"/>
    </source>
</evidence>
<name>A0ABU3VFP2_9RHOB</name>
<comment type="function">
    <text evidence="4 14">Catalyzes ATP-dependent phosphorylation of adenosylcobinamide and addition of GMP to adenosylcobinamide phosphate.</text>
</comment>
<dbReference type="NCBIfam" id="NF004469">
    <property type="entry name" value="PRK05800.1"/>
    <property type="match status" value="1"/>
</dbReference>
<comment type="caution">
    <text evidence="15">The sequence shown here is derived from an EMBL/GenBank/DDBJ whole genome shotgun (WGS) entry which is preliminary data.</text>
</comment>
<keyword evidence="15" id="KW-0548">Nucleotidyltransferase</keyword>
<dbReference type="EC" id="2.7.1.156" evidence="14"/>
<gene>
    <name evidence="15" type="primary">cobU</name>
    <name evidence="15" type="ORF">QO231_14195</name>
</gene>
<comment type="pathway">
    <text evidence="5 14">Cofactor biosynthesis; adenosylcobalamin biosynthesis; adenosylcobalamin from cob(II)yrinate a,c-diamide: step 6/7.</text>
</comment>